<name>A0A6B0YYC4_9CHLR</name>
<comment type="caution">
    <text evidence="5">The sequence shown here is derived from an EMBL/GenBank/DDBJ whole genome shotgun (WGS) entry which is preliminary data.</text>
</comment>
<dbReference type="Gene3D" id="3.30.70.360">
    <property type="match status" value="1"/>
</dbReference>
<evidence type="ECO:0000256" key="3">
    <source>
        <dbReference type="ARBA" id="ARBA00022801"/>
    </source>
</evidence>
<organism evidence="5">
    <name type="scientific">Caldilineaceae bacterium SB0664_bin_27</name>
    <dbReference type="NCBI Taxonomy" id="2605260"/>
    <lineage>
        <taxon>Bacteria</taxon>
        <taxon>Bacillati</taxon>
        <taxon>Chloroflexota</taxon>
        <taxon>Caldilineae</taxon>
        <taxon>Caldilineales</taxon>
        <taxon>Caldilineaceae</taxon>
    </lineage>
</organism>
<dbReference type="PANTHER" id="PTHR43270:SF8">
    <property type="entry name" value="DI- AND TRIPEPTIDASE DUG2-RELATED"/>
    <property type="match status" value="1"/>
</dbReference>
<dbReference type="Gene3D" id="3.40.630.10">
    <property type="entry name" value="Zn peptidases"/>
    <property type="match status" value="1"/>
</dbReference>
<dbReference type="Pfam" id="PF01546">
    <property type="entry name" value="Peptidase_M20"/>
    <property type="match status" value="1"/>
</dbReference>
<dbReference type="GO" id="GO:0009014">
    <property type="term" value="F:succinyl-diaminopimelate desuccinylase activity"/>
    <property type="evidence" value="ECO:0007669"/>
    <property type="project" value="TreeGrafter"/>
</dbReference>
<dbReference type="InterPro" id="IPR011650">
    <property type="entry name" value="Peptidase_M20_dimer"/>
</dbReference>
<proteinExistence type="predicted"/>
<feature type="domain" description="Peptidase M20 dimerisation" evidence="4">
    <location>
        <begin position="192"/>
        <end position="345"/>
    </location>
</feature>
<dbReference type="InterPro" id="IPR002933">
    <property type="entry name" value="Peptidase_M20"/>
</dbReference>
<dbReference type="InterPro" id="IPR051458">
    <property type="entry name" value="Cyt/Met_Dipeptidase"/>
</dbReference>
<dbReference type="NCBIfam" id="NF005034">
    <property type="entry name" value="PRK06446.1"/>
    <property type="match status" value="1"/>
</dbReference>
<keyword evidence="3 5" id="KW-0378">Hydrolase</keyword>
<dbReference type="GO" id="GO:0006508">
    <property type="term" value="P:proteolysis"/>
    <property type="evidence" value="ECO:0007669"/>
    <property type="project" value="UniProtKB-KW"/>
</dbReference>
<dbReference type="Pfam" id="PF07687">
    <property type="entry name" value="M20_dimer"/>
    <property type="match status" value="1"/>
</dbReference>
<reference evidence="5" key="1">
    <citation type="submission" date="2019-09" db="EMBL/GenBank/DDBJ databases">
        <title>Characterisation of the sponge microbiome using genome-centric metagenomics.</title>
        <authorList>
            <person name="Engelberts J.P."/>
            <person name="Robbins S.J."/>
            <person name="De Goeij J.M."/>
            <person name="Aranda M."/>
            <person name="Bell S.C."/>
            <person name="Webster N.S."/>
        </authorList>
    </citation>
    <scope>NUCLEOTIDE SEQUENCE</scope>
    <source>
        <strain evidence="5">SB0664_bin_27</strain>
    </source>
</reference>
<keyword evidence="2" id="KW-0479">Metal-binding</keyword>
<dbReference type="GO" id="GO:0008233">
    <property type="term" value="F:peptidase activity"/>
    <property type="evidence" value="ECO:0007669"/>
    <property type="project" value="UniProtKB-KW"/>
</dbReference>
<dbReference type="GO" id="GO:0046872">
    <property type="term" value="F:metal ion binding"/>
    <property type="evidence" value="ECO:0007669"/>
    <property type="project" value="UniProtKB-KW"/>
</dbReference>
<evidence type="ECO:0000256" key="1">
    <source>
        <dbReference type="ARBA" id="ARBA00022670"/>
    </source>
</evidence>
<dbReference type="GO" id="GO:0009089">
    <property type="term" value="P:lysine biosynthetic process via diaminopimelate"/>
    <property type="evidence" value="ECO:0007669"/>
    <property type="project" value="TreeGrafter"/>
</dbReference>
<evidence type="ECO:0000313" key="5">
    <source>
        <dbReference type="EMBL" id="MXY95653.1"/>
    </source>
</evidence>
<accession>A0A6B0YYC4</accession>
<dbReference type="AlphaFoldDB" id="A0A6B0YYC4"/>
<dbReference type="PANTHER" id="PTHR43270">
    <property type="entry name" value="BETA-ALA-HIS DIPEPTIDASE"/>
    <property type="match status" value="1"/>
</dbReference>
<keyword evidence="1" id="KW-0645">Protease</keyword>
<dbReference type="EMBL" id="VXRG01000167">
    <property type="protein sequence ID" value="MXY95653.1"/>
    <property type="molecule type" value="Genomic_DNA"/>
</dbReference>
<dbReference type="SUPFAM" id="SSF53187">
    <property type="entry name" value="Zn-dependent exopeptidases"/>
    <property type="match status" value="1"/>
</dbReference>
<protein>
    <submittedName>
        <fullName evidence="5">M20/M25/M40 family metallo-hydrolase</fullName>
    </submittedName>
</protein>
<dbReference type="GO" id="GO:0005829">
    <property type="term" value="C:cytosol"/>
    <property type="evidence" value="ECO:0007669"/>
    <property type="project" value="TreeGrafter"/>
</dbReference>
<sequence>MERFEANVQANQERFLAELQEFCRKPSIIAQDIGIDETAEWVSDRLRNVGFESRIISVEGGAPVVYGEMGSGDKTLMIYNHYDVQPPEPLDLWDSGPFDADIRDGRVWARGVSDNKGPWMARVQAIEAYQQEIGELPFRIKWIVEGEEEIGSPNLGRFVEENRDLLEGADACLWEGGRRDGVGRPVISLGMKGIAYLGLSVSGASSDLHSMNAPIVGNPAWRLIWALASLKDENENITVDGLMDHVVKPTAEELEYIKGIPFDEEQNKQDFGISSFLKGATGPDVVKQLLFDPTCTICGFLTGYTGPGLKTVLPNQASAKVDFRLVPDLNPELVLRLVREHLDRRGFTDVNVELLAQLWPYRSQVDHPWVQASISVARDIFGAEPVVYPSSAGGGPMYQLCGTFGIPGISGGGVGNPNSNLHAPNENIFVEDYMRSILYTGHLIQAIGNL</sequence>
<evidence type="ECO:0000259" key="4">
    <source>
        <dbReference type="Pfam" id="PF07687"/>
    </source>
</evidence>
<evidence type="ECO:0000256" key="2">
    <source>
        <dbReference type="ARBA" id="ARBA00022723"/>
    </source>
</evidence>
<gene>
    <name evidence="5" type="ORF">F4Y42_19625</name>
</gene>